<reference evidence="5 6" key="1">
    <citation type="submission" date="2018-11" db="EMBL/GenBank/DDBJ databases">
        <title>Genomic profiling of Staphylococcus species from a Poultry farm system in KwaZulu-Natal, South Africa.</title>
        <authorList>
            <person name="Amoako D.G."/>
            <person name="Somboro A.M."/>
            <person name="Abia A.L.K."/>
            <person name="Bester L.A."/>
            <person name="Essack S.Y."/>
        </authorList>
    </citation>
    <scope>NUCLEOTIDE SEQUENCE [LARGE SCALE GENOMIC DNA]</scope>
    <source>
        <strain evidence="5 6">SA11</strain>
    </source>
</reference>
<evidence type="ECO:0000313" key="5">
    <source>
        <dbReference type="EMBL" id="RZI03222.1"/>
    </source>
</evidence>
<dbReference type="Pfam" id="PF19087">
    <property type="entry name" value="DUF5776"/>
    <property type="match status" value="2"/>
</dbReference>
<evidence type="ECO:0000313" key="7">
    <source>
        <dbReference type="Proteomes" id="UP000595942"/>
    </source>
</evidence>
<dbReference type="SUPFAM" id="SSF53448">
    <property type="entry name" value="Nucleotide-diphospho-sugar transferases"/>
    <property type="match status" value="1"/>
</dbReference>
<feature type="domain" description="DUF5776" evidence="3">
    <location>
        <begin position="485"/>
        <end position="551"/>
    </location>
</feature>
<dbReference type="Gene3D" id="3.90.550.10">
    <property type="entry name" value="Spore Coat Polysaccharide Biosynthesis Protein SpsA, Chain A"/>
    <property type="match status" value="1"/>
</dbReference>
<feature type="domain" description="DUF5776" evidence="3">
    <location>
        <begin position="563"/>
        <end position="628"/>
    </location>
</feature>
<dbReference type="GeneID" id="93727701"/>
<dbReference type="InterPro" id="IPR044081">
    <property type="entry name" value="DUF5776"/>
</dbReference>
<name>A0A143PBQ9_9STAP</name>
<dbReference type="EMBL" id="RQTE01000069">
    <property type="protein sequence ID" value="RZI03222.1"/>
    <property type="molecule type" value="Genomic_DNA"/>
</dbReference>
<dbReference type="PANTHER" id="PTHR22916">
    <property type="entry name" value="GLYCOSYLTRANSFERASE"/>
    <property type="match status" value="1"/>
</dbReference>
<proteinExistence type="inferred from homology"/>
<dbReference type="PANTHER" id="PTHR22916:SF3">
    <property type="entry name" value="UDP-GLCNAC:BETAGAL BETA-1,3-N-ACETYLGLUCOSAMINYLTRANSFERASE-LIKE PROTEIN 1"/>
    <property type="match status" value="1"/>
</dbReference>
<dbReference type="Pfam" id="PF00535">
    <property type="entry name" value="Glycos_transf_2"/>
    <property type="match status" value="1"/>
</dbReference>
<dbReference type="OrthoDB" id="396512at2"/>
<evidence type="ECO:0000256" key="1">
    <source>
        <dbReference type="ARBA" id="ARBA00006739"/>
    </source>
</evidence>
<sequence length="632" mass="73002">MTKDLAIIVPVYNKELFLDDTMKSIDNLDIDKSEIEVIFIDDVSTDQSLEKLKVYENEYDYVKVVELEENTGSPSTPRNVGVEVSDSKYITFLDADDWLDAEGFPKLLQQALDTQNDILFGQSLRHKDHSISKIARFSSYETAYYLVPYEIDKIFRAVGPPGKIIRASVIKENDIQFEHMKYGEDKLFFTEVIAKAQSAGMNDAVAYHVNRYGVNQSLISETDIFEKTSCNLEVLKKLFELDIPETARHNAISRIIEMDYLSRLFMNKRFLKSEDKQLFYDAFAEMETILDRHHLNIKDYLTEDKYEKVYQLLSQSDKEKAVKLIEILVKGERAPRYVSNGLVHFVLPETLQEIAPLTEEFFAVYSGTEEADGQFYEVIQLYKKMAAQISRVQLVKLGDESVTKDVGYQVRGGRLRVPTKELEEADFNFNIQITYDYYRPCTVNMNLPSAIKHHALKRQQFKAEFEDKRFKNETNQPKFVDTTKYYDENPGKVFAAKQFKVYEDVEFQKEAPREIEVGELFTVEDIQYTEKGTPRLTLKDGSVVTANKKFVSVLDEAKGKDYLIEPPRKVQVLKVCKAYNDRNFKDEAGAKFAKDDIENITKIVFSSNGTPRLKTDKGIYMTANRNFVEPIQ</sequence>
<dbReference type="InterPro" id="IPR029044">
    <property type="entry name" value="Nucleotide-diphossugar_trans"/>
</dbReference>
<evidence type="ECO:0000313" key="6">
    <source>
        <dbReference type="Proteomes" id="UP000293854"/>
    </source>
</evidence>
<gene>
    <name evidence="5" type="ORF">EIG99_03920</name>
    <name evidence="4" type="ORF">I6J05_11065</name>
</gene>
<evidence type="ECO:0000313" key="4">
    <source>
        <dbReference type="EMBL" id="QQS82430.1"/>
    </source>
</evidence>
<dbReference type="KEGG" id="scv:A4G25_07460"/>
<dbReference type="AlphaFoldDB" id="A0A143PBQ9"/>
<organism evidence="5 6">
    <name type="scientific">Staphylococcus condimenti</name>
    <dbReference type="NCBI Taxonomy" id="70255"/>
    <lineage>
        <taxon>Bacteria</taxon>
        <taxon>Bacillati</taxon>
        <taxon>Bacillota</taxon>
        <taxon>Bacilli</taxon>
        <taxon>Bacillales</taxon>
        <taxon>Staphylococcaceae</taxon>
        <taxon>Staphylococcus</taxon>
    </lineage>
</organism>
<evidence type="ECO:0000259" key="3">
    <source>
        <dbReference type="Pfam" id="PF19087"/>
    </source>
</evidence>
<dbReference type="GO" id="GO:0016758">
    <property type="term" value="F:hexosyltransferase activity"/>
    <property type="evidence" value="ECO:0007669"/>
    <property type="project" value="UniProtKB-ARBA"/>
</dbReference>
<dbReference type="InterPro" id="IPR001173">
    <property type="entry name" value="Glyco_trans_2-like"/>
</dbReference>
<dbReference type="Proteomes" id="UP000595942">
    <property type="component" value="Chromosome"/>
</dbReference>
<feature type="domain" description="Glycosyltransferase 2-like" evidence="2">
    <location>
        <begin position="7"/>
        <end position="130"/>
    </location>
</feature>
<reference evidence="4 7" key="2">
    <citation type="submission" date="2021-01" db="EMBL/GenBank/DDBJ databases">
        <title>FDA dAtabase for Regulatory Grade micrObial Sequences (FDA-ARGOS): Supporting development and validation of Infectious Disease Dx tests.</title>
        <authorList>
            <person name="Sproer C."/>
            <person name="Gronow S."/>
            <person name="Severitt S."/>
            <person name="Schroder I."/>
            <person name="Tallon L."/>
            <person name="Sadzewicz L."/>
            <person name="Zhao X."/>
            <person name="Boylan J."/>
            <person name="Ott S."/>
            <person name="Bowen H."/>
            <person name="Vavikolanu K."/>
            <person name="Mehta A."/>
            <person name="Aluvathingal J."/>
            <person name="Nadendla S."/>
            <person name="Lowell S."/>
            <person name="Myers T."/>
            <person name="Yan Y."/>
            <person name="Sichtig H."/>
        </authorList>
    </citation>
    <scope>NUCLEOTIDE SEQUENCE [LARGE SCALE GENOMIC DNA]</scope>
    <source>
        <strain evidence="4 7">FDAARGOS_1148</strain>
    </source>
</reference>
<keyword evidence="7" id="KW-1185">Reference proteome</keyword>
<protein>
    <submittedName>
        <fullName evidence="5">Glycosyltransferase family 2 protein</fullName>
    </submittedName>
</protein>
<keyword evidence="5" id="KW-0808">Transferase</keyword>
<dbReference type="EMBL" id="CP068073">
    <property type="protein sequence ID" value="QQS82430.1"/>
    <property type="molecule type" value="Genomic_DNA"/>
</dbReference>
<evidence type="ECO:0000259" key="2">
    <source>
        <dbReference type="Pfam" id="PF00535"/>
    </source>
</evidence>
<comment type="similarity">
    <text evidence="1">Belongs to the glycosyltransferase 2 family.</text>
</comment>
<dbReference type="Proteomes" id="UP000293854">
    <property type="component" value="Unassembled WGS sequence"/>
</dbReference>
<dbReference type="CDD" id="cd00761">
    <property type="entry name" value="Glyco_tranf_GTA_type"/>
    <property type="match status" value="1"/>
</dbReference>
<accession>A0A143PBQ9</accession>
<dbReference type="RefSeq" id="WP_047132250.1">
    <property type="nucleotide sequence ID" value="NZ_CP015114.1"/>
</dbReference>